<dbReference type="PANTHER" id="PTHR37852:SF1">
    <property type="entry name" value="HIG1 DOMAIN-CONTAINING PROTEIN"/>
    <property type="match status" value="1"/>
</dbReference>
<feature type="region of interest" description="Disordered" evidence="1">
    <location>
        <begin position="1"/>
        <end position="20"/>
    </location>
</feature>
<dbReference type="Proteomes" id="UP000326924">
    <property type="component" value="Unassembled WGS sequence"/>
</dbReference>
<dbReference type="AlphaFoldDB" id="A0A5J5F917"/>
<evidence type="ECO:0008006" key="4">
    <source>
        <dbReference type="Google" id="ProtNLM"/>
    </source>
</evidence>
<dbReference type="EMBL" id="VXIS01000015">
    <property type="protein sequence ID" value="KAA8913400.1"/>
    <property type="molecule type" value="Genomic_DNA"/>
</dbReference>
<proteinExistence type="predicted"/>
<reference evidence="2 3" key="1">
    <citation type="submission" date="2019-09" db="EMBL/GenBank/DDBJ databases">
        <title>Draft genome of the ectomycorrhizal ascomycete Sphaerosporella brunnea.</title>
        <authorList>
            <consortium name="DOE Joint Genome Institute"/>
            <person name="Benucci G.M."/>
            <person name="Marozzi G."/>
            <person name="Antonielli L."/>
            <person name="Sanchez S."/>
            <person name="Marco P."/>
            <person name="Wang X."/>
            <person name="Falini L.B."/>
            <person name="Barry K."/>
            <person name="Haridas S."/>
            <person name="Lipzen A."/>
            <person name="Labutti K."/>
            <person name="Grigoriev I.V."/>
            <person name="Murat C."/>
            <person name="Martin F."/>
            <person name="Albertini E."/>
            <person name="Donnini D."/>
            <person name="Bonito G."/>
        </authorList>
    </citation>
    <scope>NUCLEOTIDE SEQUENCE [LARGE SCALE GENOMIC DNA]</scope>
    <source>
        <strain evidence="2 3">Sb_GMNB300</strain>
    </source>
</reference>
<organism evidence="2 3">
    <name type="scientific">Sphaerosporella brunnea</name>
    <dbReference type="NCBI Taxonomy" id="1250544"/>
    <lineage>
        <taxon>Eukaryota</taxon>
        <taxon>Fungi</taxon>
        <taxon>Dikarya</taxon>
        <taxon>Ascomycota</taxon>
        <taxon>Pezizomycotina</taxon>
        <taxon>Pezizomycetes</taxon>
        <taxon>Pezizales</taxon>
        <taxon>Pyronemataceae</taxon>
        <taxon>Sphaerosporella</taxon>
    </lineage>
</organism>
<gene>
    <name evidence="2" type="ORF">FN846DRAFT_131539</name>
</gene>
<evidence type="ECO:0000313" key="2">
    <source>
        <dbReference type="EMBL" id="KAA8913400.1"/>
    </source>
</evidence>
<keyword evidence="3" id="KW-1185">Reference proteome</keyword>
<name>A0A5J5F917_9PEZI</name>
<dbReference type="OrthoDB" id="5584028at2759"/>
<accession>A0A5J5F917</accession>
<protein>
    <recommendedName>
        <fullName evidence="4">Tim17/Tim22/Tim23/Pmp24 family-domain-containing protein</fullName>
    </recommendedName>
</protein>
<feature type="compositionally biased region" description="Pro residues" evidence="1">
    <location>
        <begin position="1"/>
        <end position="15"/>
    </location>
</feature>
<dbReference type="PANTHER" id="PTHR37852">
    <property type="entry name" value="YALI0B21208P"/>
    <property type="match status" value="1"/>
</dbReference>
<evidence type="ECO:0000256" key="1">
    <source>
        <dbReference type="SAM" id="MobiDB-lite"/>
    </source>
</evidence>
<evidence type="ECO:0000313" key="3">
    <source>
        <dbReference type="Proteomes" id="UP000326924"/>
    </source>
</evidence>
<dbReference type="InParanoid" id="A0A5J5F917"/>
<sequence length="190" mass="19785">MTTPLDLPPPPPPLPTTHRPAPRLSLPFALRLPLLTSTGLLLGFSLGGTLGGHKSGLIFRAENAHRAPTTARGWYFYHKSKNYRIAQGAVREGAKLGARLAAWVAVFVVCEDAVDRLRGCVDAGSSLVAALAVAGGVSGGYGLSYGLAVRAARKALLVGAAFGLAQDAIRAVKGQGGGVFEYLGLANRRE</sequence>
<comment type="caution">
    <text evidence="2">The sequence shown here is derived from an EMBL/GenBank/DDBJ whole genome shotgun (WGS) entry which is preliminary data.</text>
</comment>